<evidence type="ECO:0000313" key="2">
    <source>
        <dbReference type="Proteomes" id="UP000217895"/>
    </source>
</evidence>
<dbReference type="EMBL" id="AP018203">
    <property type="protein sequence ID" value="BAY58207.1"/>
    <property type="molecule type" value="Genomic_DNA"/>
</dbReference>
<evidence type="ECO:0000313" key="1">
    <source>
        <dbReference type="EMBL" id="BAY58207.1"/>
    </source>
</evidence>
<reference evidence="1 2" key="1">
    <citation type="submission" date="2017-06" db="EMBL/GenBank/DDBJ databases">
        <title>Genome sequencing of cyanobaciteial culture collection at National Institute for Environmental Studies (NIES).</title>
        <authorList>
            <person name="Hirose Y."/>
            <person name="Shimura Y."/>
            <person name="Fujisawa T."/>
            <person name="Nakamura Y."/>
            <person name="Kawachi M."/>
        </authorList>
    </citation>
    <scope>NUCLEOTIDE SEQUENCE [LARGE SCALE GENOMIC DNA]</scope>
    <source>
        <strain evidence="1 2">NIES-2135</strain>
    </source>
</reference>
<name>A0A1Z4JNJ3_LEPBY</name>
<accession>A0A1Z4JNJ3</accession>
<gene>
    <name evidence="1" type="ORF">NIES2135_50800</name>
</gene>
<keyword evidence="2" id="KW-1185">Reference proteome</keyword>
<protein>
    <submittedName>
        <fullName evidence="1">Uncharacterized protein</fullName>
    </submittedName>
</protein>
<organism evidence="1 2">
    <name type="scientific">Leptolyngbya boryana NIES-2135</name>
    <dbReference type="NCBI Taxonomy" id="1973484"/>
    <lineage>
        <taxon>Bacteria</taxon>
        <taxon>Bacillati</taxon>
        <taxon>Cyanobacteriota</taxon>
        <taxon>Cyanophyceae</taxon>
        <taxon>Leptolyngbyales</taxon>
        <taxon>Leptolyngbyaceae</taxon>
        <taxon>Leptolyngbya group</taxon>
        <taxon>Leptolyngbya</taxon>
    </lineage>
</organism>
<dbReference type="AlphaFoldDB" id="A0A1Z4JNJ3"/>
<dbReference type="Proteomes" id="UP000217895">
    <property type="component" value="Chromosome"/>
</dbReference>
<proteinExistence type="predicted"/>
<sequence length="115" mass="13075">MKMSQLTLNLDTGSVMFQFTPEAAQELKSTLNELMGRLKNTATKTTPGSKTAPQPSMEYRYTGDVFLELFCNPNIWASPFAARVLVTLRDDRIRLNTEAELSRLIEDVNQFIEQQ</sequence>